<dbReference type="GO" id="GO:0005694">
    <property type="term" value="C:chromosome"/>
    <property type="evidence" value="ECO:0007669"/>
    <property type="project" value="TreeGrafter"/>
</dbReference>
<dbReference type="Pfam" id="PF02195">
    <property type="entry name" value="ParB_N"/>
    <property type="match status" value="1"/>
</dbReference>
<dbReference type="GO" id="GO:0045881">
    <property type="term" value="P:positive regulation of sporulation resulting in formation of a cellular spore"/>
    <property type="evidence" value="ECO:0007669"/>
    <property type="project" value="TreeGrafter"/>
</dbReference>
<dbReference type="FunFam" id="1.10.10.2830:FF:000001">
    <property type="entry name" value="Chromosome partitioning protein ParB"/>
    <property type="match status" value="1"/>
</dbReference>
<reference evidence="7 8" key="1">
    <citation type="submission" date="2011-05" db="EMBL/GenBank/DDBJ databases">
        <title>Complete sequence of Thioalkalimicrobium cyclicum ALM1.</title>
        <authorList>
            <consortium name="US DOE Joint Genome Institute"/>
            <person name="Lucas S."/>
            <person name="Han J."/>
            <person name="Lapidus A."/>
            <person name="Cheng J.-F."/>
            <person name="Goodwin L."/>
            <person name="Pitluck S."/>
            <person name="Peters L."/>
            <person name="Mikhailova N."/>
            <person name="Davenport K."/>
            <person name="Han C."/>
            <person name="Tapia R."/>
            <person name="Land M."/>
            <person name="Hauser L."/>
            <person name="Kyrpides N."/>
            <person name="Ivanova N."/>
            <person name="Pagani I."/>
            <person name="Kappler U."/>
            <person name="Woyke T."/>
        </authorList>
    </citation>
    <scope>NUCLEOTIDE SEQUENCE [LARGE SCALE GENOMIC DNA]</scope>
    <source>
        <strain evidence="8">DSM 14477 / JCM 11371 / ALM1</strain>
    </source>
</reference>
<dbReference type="NCBIfam" id="TIGR00180">
    <property type="entry name" value="parB_part"/>
    <property type="match status" value="1"/>
</dbReference>
<dbReference type="KEGG" id="tcy:Thicy_1616"/>
<dbReference type="InterPro" id="IPR004437">
    <property type="entry name" value="ParB/RepB/Spo0J"/>
</dbReference>
<dbReference type="InterPro" id="IPR036086">
    <property type="entry name" value="ParB/Sulfiredoxin_sf"/>
</dbReference>
<dbReference type="Gene3D" id="3.90.1530.30">
    <property type="match status" value="1"/>
</dbReference>
<dbReference type="FunFam" id="3.90.1530.30:FF:000001">
    <property type="entry name" value="Chromosome partitioning protein ParB"/>
    <property type="match status" value="1"/>
</dbReference>
<dbReference type="InterPro" id="IPR003115">
    <property type="entry name" value="ParB_N"/>
</dbReference>
<dbReference type="GO" id="GO:0003677">
    <property type="term" value="F:DNA binding"/>
    <property type="evidence" value="ECO:0007669"/>
    <property type="project" value="UniProtKB-KW"/>
</dbReference>
<evidence type="ECO:0000256" key="3">
    <source>
        <dbReference type="ARBA" id="ARBA00022829"/>
    </source>
</evidence>
<dbReference type="SMART" id="SM00470">
    <property type="entry name" value="ParB"/>
    <property type="match status" value="1"/>
</dbReference>
<evidence type="ECO:0000259" key="6">
    <source>
        <dbReference type="SMART" id="SM00470"/>
    </source>
</evidence>
<evidence type="ECO:0000256" key="5">
    <source>
        <dbReference type="ARBA" id="ARBA00025472"/>
    </source>
</evidence>
<keyword evidence="8" id="KW-1185">Reference proteome</keyword>
<dbReference type="GO" id="GO:0007059">
    <property type="term" value="P:chromosome segregation"/>
    <property type="evidence" value="ECO:0007669"/>
    <property type="project" value="UniProtKB-KW"/>
</dbReference>
<name>F6DBH1_THICA</name>
<evidence type="ECO:0000256" key="2">
    <source>
        <dbReference type="ARBA" id="ARBA00022372"/>
    </source>
</evidence>
<organism evidence="7 8">
    <name type="scientific">Thiomicrospira cyclica (strain DSM 14477 / JCM 11371 / ALM1)</name>
    <name type="common">Thioalkalimicrobium cyclicum</name>
    <dbReference type="NCBI Taxonomy" id="717773"/>
    <lineage>
        <taxon>Bacteria</taxon>
        <taxon>Pseudomonadati</taxon>
        <taxon>Pseudomonadota</taxon>
        <taxon>Gammaproteobacteria</taxon>
        <taxon>Thiotrichales</taxon>
        <taxon>Piscirickettsiaceae</taxon>
        <taxon>Thiomicrospira</taxon>
    </lineage>
</organism>
<keyword evidence="4" id="KW-0238">DNA-binding</keyword>
<dbReference type="Proteomes" id="UP000009232">
    <property type="component" value="Chromosome"/>
</dbReference>
<keyword evidence="3" id="KW-0159">Chromosome partition</keyword>
<dbReference type="AlphaFoldDB" id="F6DBH1"/>
<dbReference type="Pfam" id="PF23552">
    <property type="entry name" value="ParB_C"/>
    <property type="match status" value="1"/>
</dbReference>
<proteinExistence type="inferred from homology"/>
<dbReference type="eggNOG" id="COG1475">
    <property type="taxonomic scope" value="Bacteria"/>
</dbReference>
<dbReference type="STRING" id="717773.Thicy_1616"/>
<dbReference type="RefSeq" id="WP_013836143.1">
    <property type="nucleotide sequence ID" value="NC_015581.1"/>
</dbReference>
<dbReference type="InterPro" id="IPR050336">
    <property type="entry name" value="Chromosome_partition/occlusion"/>
</dbReference>
<dbReference type="Gene3D" id="1.10.10.2830">
    <property type="match status" value="1"/>
</dbReference>
<dbReference type="InterPro" id="IPR057240">
    <property type="entry name" value="ParB_dimer_C"/>
</dbReference>
<evidence type="ECO:0000313" key="8">
    <source>
        <dbReference type="Proteomes" id="UP000009232"/>
    </source>
</evidence>
<dbReference type="Pfam" id="PF17762">
    <property type="entry name" value="HTH_ParB"/>
    <property type="match status" value="1"/>
</dbReference>
<dbReference type="SUPFAM" id="SSF110849">
    <property type="entry name" value="ParB/Sulfiredoxin"/>
    <property type="match status" value="1"/>
</dbReference>
<comment type="similarity">
    <text evidence="1">Belongs to the ParB family.</text>
</comment>
<dbReference type="PANTHER" id="PTHR33375">
    <property type="entry name" value="CHROMOSOME-PARTITIONING PROTEIN PARB-RELATED"/>
    <property type="match status" value="1"/>
</dbReference>
<dbReference type="EMBL" id="CP002776">
    <property type="protein sequence ID" value="AEG32373.1"/>
    <property type="molecule type" value="Genomic_DNA"/>
</dbReference>
<protein>
    <recommendedName>
        <fullName evidence="2">Probable chromosome-partitioning protein ParB</fullName>
    </recommendedName>
</protein>
<evidence type="ECO:0000313" key="7">
    <source>
        <dbReference type="EMBL" id="AEG32373.1"/>
    </source>
</evidence>
<dbReference type="PANTHER" id="PTHR33375:SF1">
    <property type="entry name" value="CHROMOSOME-PARTITIONING PROTEIN PARB-RELATED"/>
    <property type="match status" value="1"/>
</dbReference>
<dbReference type="CDD" id="cd16393">
    <property type="entry name" value="SPO0J_N"/>
    <property type="match status" value="1"/>
</dbReference>
<sequence>MAAKRHSGLGKGLDVLMATKPLGPKKTKDWDMALLDVTSIAAGRYQPRQDFAEDALQELADSIKAQGLVQPVIVRMIGEQQYELIAGERRWRAAQMAGLTQVPAVIRELEDQQALAMALIENIQRKDLNPLEEAKALARLLTEFELTHQEVAEAIGRSRSAVTNLLRLLKLPELLQDWLQDGLLSMGHVRALLTAEDSVQIQLAQQAIDEAWSVRQIEQAIQLQQSQTSDSLTTANPAADKDPNIRALEQQLAEQLGAKVKIKHHATGRGKIEVNYSDLEELQQLLSRIK</sequence>
<dbReference type="HOGENOM" id="CLU_023853_0_0_6"/>
<gene>
    <name evidence="7" type="ordered locus">Thicy_1616</name>
</gene>
<feature type="domain" description="ParB-like N-terminal" evidence="6">
    <location>
        <begin position="33"/>
        <end position="123"/>
    </location>
</feature>
<comment type="function">
    <text evidence="5">Involved in chromosome partition. Localize to both poles of the predivisional cell following completion of DNA replication. Binds to the DNA origin of replication.</text>
</comment>
<dbReference type="InterPro" id="IPR041468">
    <property type="entry name" value="HTH_ParB/Spo0J"/>
</dbReference>
<dbReference type="OrthoDB" id="9802051at2"/>
<evidence type="ECO:0000256" key="4">
    <source>
        <dbReference type="ARBA" id="ARBA00023125"/>
    </source>
</evidence>
<accession>F6DBH1</accession>
<dbReference type="SUPFAM" id="SSF109709">
    <property type="entry name" value="KorB DNA-binding domain-like"/>
    <property type="match status" value="1"/>
</dbReference>
<evidence type="ECO:0000256" key="1">
    <source>
        <dbReference type="ARBA" id="ARBA00006295"/>
    </source>
</evidence>